<evidence type="ECO:0000256" key="10">
    <source>
        <dbReference type="ARBA" id="ARBA00023204"/>
    </source>
</evidence>
<evidence type="ECO:0000256" key="12">
    <source>
        <dbReference type="ARBA" id="ARBA00034617"/>
    </source>
</evidence>
<evidence type="ECO:0000256" key="14">
    <source>
        <dbReference type="ARBA" id="ARBA00048988"/>
    </source>
</evidence>
<evidence type="ECO:0000256" key="9">
    <source>
        <dbReference type="ARBA" id="ARBA00023172"/>
    </source>
</evidence>
<dbReference type="GO" id="GO:0016887">
    <property type="term" value="F:ATP hydrolysis activity"/>
    <property type="evidence" value="ECO:0007669"/>
    <property type="project" value="RHEA"/>
</dbReference>
<dbReference type="OrthoDB" id="9804325at2"/>
<dbReference type="NCBIfam" id="TIGR00643">
    <property type="entry name" value="recG"/>
    <property type="match status" value="1"/>
</dbReference>
<reference evidence="18 19" key="1">
    <citation type="submission" date="2019-02" db="EMBL/GenBank/DDBJ databases">
        <title>Deep-cultivation of Planctomycetes and their phenomic and genomic characterization uncovers novel biology.</title>
        <authorList>
            <person name="Wiegand S."/>
            <person name="Jogler M."/>
            <person name="Boedeker C."/>
            <person name="Pinto D."/>
            <person name="Vollmers J."/>
            <person name="Rivas-Marin E."/>
            <person name="Kohn T."/>
            <person name="Peeters S.H."/>
            <person name="Heuer A."/>
            <person name="Rast P."/>
            <person name="Oberbeckmann S."/>
            <person name="Bunk B."/>
            <person name="Jeske O."/>
            <person name="Meyerdierks A."/>
            <person name="Storesund J.E."/>
            <person name="Kallscheuer N."/>
            <person name="Luecker S."/>
            <person name="Lage O.M."/>
            <person name="Pohl T."/>
            <person name="Merkel B.J."/>
            <person name="Hornburger P."/>
            <person name="Mueller R.-W."/>
            <person name="Bruemmer F."/>
            <person name="Labrenz M."/>
            <person name="Spormann A.M."/>
            <person name="Op den Camp H."/>
            <person name="Overmann J."/>
            <person name="Amann R."/>
            <person name="Jetten M.S.M."/>
            <person name="Mascher T."/>
            <person name="Medema M.H."/>
            <person name="Devos D.P."/>
            <person name="Kaster A.-K."/>
            <person name="Ovreas L."/>
            <person name="Rohde M."/>
            <person name="Galperin M.Y."/>
            <person name="Jogler C."/>
        </authorList>
    </citation>
    <scope>NUCLEOTIDE SEQUENCE [LARGE SCALE GENOMIC DNA]</scope>
    <source>
        <strain evidence="18 19">EC9</strain>
    </source>
</reference>
<dbReference type="SUPFAM" id="SSF50249">
    <property type="entry name" value="Nucleic acid-binding proteins"/>
    <property type="match status" value="1"/>
</dbReference>
<proteinExistence type="inferred from homology"/>
<dbReference type="PANTHER" id="PTHR47964">
    <property type="entry name" value="ATP-DEPENDENT DNA HELICASE HOMOLOG RECG, CHLOROPLASTIC"/>
    <property type="match status" value="1"/>
</dbReference>
<dbReference type="InterPro" id="IPR027417">
    <property type="entry name" value="P-loop_NTPase"/>
</dbReference>
<feature type="domain" description="Helicase C-terminal" evidence="17">
    <location>
        <begin position="471"/>
        <end position="625"/>
    </location>
</feature>
<evidence type="ECO:0000256" key="11">
    <source>
        <dbReference type="ARBA" id="ARBA00023235"/>
    </source>
</evidence>
<dbReference type="SMART" id="SM00490">
    <property type="entry name" value="HELICc"/>
    <property type="match status" value="1"/>
</dbReference>
<dbReference type="EMBL" id="CP036261">
    <property type="protein sequence ID" value="QDS88721.1"/>
    <property type="molecule type" value="Genomic_DNA"/>
</dbReference>
<evidence type="ECO:0000256" key="3">
    <source>
        <dbReference type="ARBA" id="ARBA00022741"/>
    </source>
</evidence>
<evidence type="ECO:0000259" key="16">
    <source>
        <dbReference type="PROSITE" id="PS51192"/>
    </source>
</evidence>
<gene>
    <name evidence="18" type="primary">recG</name>
    <name evidence="18" type="ORF">EC9_29130</name>
</gene>
<dbReference type="SMART" id="SM00487">
    <property type="entry name" value="DEXDc"/>
    <property type="match status" value="1"/>
</dbReference>
<dbReference type="SUPFAM" id="SSF52540">
    <property type="entry name" value="P-loop containing nucleoside triphosphate hydrolases"/>
    <property type="match status" value="2"/>
</dbReference>
<evidence type="ECO:0000256" key="2">
    <source>
        <dbReference type="ARBA" id="ARBA00017846"/>
    </source>
</evidence>
<dbReference type="KEGG" id="ruv:EC9_29130"/>
<dbReference type="PROSITE" id="PS51192">
    <property type="entry name" value="HELICASE_ATP_BIND_1"/>
    <property type="match status" value="1"/>
</dbReference>
<dbReference type="PROSITE" id="PS51194">
    <property type="entry name" value="HELICASE_CTER"/>
    <property type="match status" value="1"/>
</dbReference>
<keyword evidence="11" id="KW-0413">Isomerase</keyword>
<dbReference type="InterPro" id="IPR047112">
    <property type="entry name" value="RecG/Mfd"/>
</dbReference>
<dbReference type="Gene3D" id="2.40.50.140">
    <property type="entry name" value="Nucleic acid-binding proteins"/>
    <property type="match status" value="1"/>
</dbReference>
<dbReference type="Pfam" id="PF19833">
    <property type="entry name" value="RecG_dom3_C"/>
    <property type="match status" value="1"/>
</dbReference>
<dbReference type="Pfam" id="PF00271">
    <property type="entry name" value="Helicase_C"/>
    <property type="match status" value="1"/>
</dbReference>
<dbReference type="GO" id="GO:0005524">
    <property type="term" value="F:ATP binding"/>
    <property type="evidence" value="ECO:0007669"/>
    <property type="project" value="UniProtKB-KW"/>
</dbReference>
<dbReference type="NCBIfam" id="NF008168">
    <property type="entry name" value="PRK10917.2-2"/>
    <property type="match status" value="1"/>
</dbReference>
<dbReference type="CDD" id="cd17992">
    <property type="entry name" value="DEXHc_RecG"/>
    <property type="match status" value="1"/>
</dbReference>
<evidence type="ECO:0000256" key="4">
    <source>
        <dbReference type="ARBA" id="ARBA00022763"/>
    </source>
</evidence>
<dbReference type="PANTHER" id="PTHR47964:SF1">
    <property type="entry name" value="ATP-DEPENDENT DNA HELICASE HOMOLOG RECG, CHLOROPLASTIC"/>
    <property type="match status" value="1"/>
</dbReference>
<evidence type="ECO:0000259" key="17">
    <source>
        <dbReference type="PROSITE" id="PS51194"/>
    </source>
</evidence>
<evidence type="ECO:0000256" key="8">
    <source>
        <dbReference type="ARBA" id="ARBA00023125"/>
    </source>
</evidence>
<organism evidence="18 19">
    <name type="scientific">Rosistilla ulvae</name>
    <dbReference type="NCBI Taxonomy" id="1930277"/>
    <lineage>
        <taxon>Bacteria</taxon>
        <taxon>Pseudomonadati</taxon>
        <taxon>Planctomycetota</taxon>
        <taxon>Planctomycetia</taxon>
        <taxon>Pirellulales</taxon>
        <taxon>Pirellulaceae</taxon>
        <taxon>Rosistilla</taxon>
    </lineage>
</organism>
<evidence type="ECO:0000256" key="13">
    <source>
        <dbReference type="ARBA" id="ARBA00034808"/>
    </source>
</evidence>
<evidence type="ECO:0000256" key="1">
    <source>
        <dbReference type="ARBA" id="ARBA00007504"/>
    </source>
</evidence>
<keyword evidence="8" id="KW-0238">DNA-binding</keyword>
<dbReference type="AlphaFoldDB" id="A0A517M1G2"/>
<dbReference type="Pfam" id="PF00270">
    <property type="entry name" value="DEAD"/>
    <property type="match status" value="1"/>
</dbReference>
<keyword evidence="9 15" id="KW-0233">DNA recombination</keyword>
<keyword evidence="3 15" id="KW-0547">Nucleotide-binding</keyword>
<dbReference type="InterPro" id="IPR011545">
    <property type="entry name" value="DEAD/DEAH_box_helicase_dom"/>
</dbReference>
<dbReference type="InterPro" id="IPR014001">
    <property type="entry name" value="Helicase_ATP-bd"/>
</dbReference>
<dbReference type="GO" id="GO:0043138">
    <property type="term" value="F:3'-5' DNA helicase activity"/>
    <property type="evidence" value="ECO:0007669"/>
    <property type="project" value="UniProtKB-EC"/>
</dbReference>
<comment type="function">
    <text evidence="15">Plays a critical role in recombination and DNA repair. Helps process Holliday junction intermediates to mature products by catalyzing branch migration. Has replication fork regression activity, unwinds stalled or blocked replication forks to make a HJ that can be resolved. Has a DNA unwinding activity characteristic of a DNA helicase with 3'-5' polarity.</text>
</comment>
<evidence type="ECO:0000313" key="18">
    <source>
        <dbReference type="EMBL" id="QDS88721.1"/>
    </source>
</evidence>
<dbReference type="Proteomes" id="UP000319557">
    <property type="component" value="Chromosome"/>
</dbReference>
<comment type="similarity">
    <text evidence="1 15">Belongs to the helicase family. RecG subfamily.</text>
</comment>
<evidence type="ECO:0000256" key="7">
    <source>
        <dbReference type="ARBA" id="ARBA00022840"/>
    </source>
</evidence>
<dbReference type="NCBIfam" id="NF008165">
    <property type="entry name" value="PRK10917.1-3"/>
    <property type="match status" value="1"/>
</dbReference>
<keyword evidence="5 15" id="KW-0378">Hydrolase</keyword>
<dbReference type="GO" id="GO:0006310">
    <property type="term" value="P:DNA recombination"/>
    <property type="evidence" value="ECO:0007669"/>
    <property type="project" value="UniProtKB-UniRule"/>
</dbReference>
<keyword evidence="19" id="KW-1185">Reference proteome</keyword>
<keyword evidence="6 15" id="KW-0347">Helicase</keyword>
<dbReference type="InterPro" id="IPR012340">
    <property type="entry name" value="NA-bd_OB-fold"/>
</dbReference>
<dbReference type="Pfam" id="PF17191">
    <property type="entry name" value="RecG_wedge"/>
    <property type="match status" value="1"/>
</dbReference>
<evidence type="ECO:0000313" key="19">
    <source>
        <dbReference type="Proteomes" id="UP000319557"/>
    </source>
</evidence>
<evidence type="ECO:0000256" key="5">
    <source>
        <dbReference type="ARBA" id="ARBA00022801"/>
    </source>
</evidence>
<protein>
    <recommendedName>
        <fullName evidence="2 15">ATP-dependent DNA helicase RecG</fullName>
        <ecNumber evidence="13 15">5.6.2.4</ecNumber>
    </recommendedName>
</protein>
<dbReference type="InterPro" id="IPR004609">
    <property type="entry name" value="ATP-dep_DNA_helicase_RecG"/>
</dbReference>
<accession>A0A517M1G2</accession>
<keyword evidence="7 15" id="KW-0067">ATP-binding</keyword>
<dbReference type="Gene3D" id="3.40.50.300">
    <property type="entry name" value="P-loop containing nucleotide triphosphate hydrolases"/>
    <property type="match status" value="2"/>
</dbReference>
<dbReference type="CDD" id="cd04488">
    <property type="entry name" value="RecG_wedge_OBF"/>
    <property type="match status" value="1"/>
</dbReference>
<evidence type="ECO:0000256" key="6">
    <source>
        <dbReference type="ARBA" id="ARBA00022806"/>
    </source>
</evidence>
<evidence type="ECO:0000256" key="15">
    <source>
        <dbReference type="RuleBase" id="RU363016"/>
    </source>
</evidence>
<keyword evidence="10 15" id="KW-0234">DNA repair</keyword>
<comment type="catalytic activity">
    <reaction evidence="12 15">
        <text>Couples ATP hydrolysis with the unwinding of duplex DNA by translocating in the 3'-5' direction.</text>
        <dbReference type="EC" id="5.6.2.4"/>
    </reaction>
</comment>
<dbReference type="GO" id="GO:0003677">
    <property type="term" value="F:DNA binding"/>
    <property type="evidence" value="ECO:0007669"/>
    <property type="project" value="UniProtKB-KW"/>
</dbReference>
<keyword evidence="4 15" id="KW-0227">DNA damage</keyword>
<feature type="domain" description="Helicase ATP-binding" evidence="16">
    <location>
        <begin position="284"/>
        <end position="445"/>
    </location>
</feature>
<dbReference type="EC" id="5.6.2.4" evidence="13 15"/>
<dbReference type="RefSeq" id="WP_145346128.1">
    <property type="nucleotide sequence ID" value="NZ_CP036261.1"/>
</dbReference>
<dbReference type="InterPro" id="IPR033454">
    <property type="entry name" value="RecG_wedge"/>
</dbReference>
<sequence length="698" mass="77319">MNSNSQSTSPLQLATATQFIKGVGPARAEQLLRLGLRTARDLLFFLPRDYEHPAPRTRIADLKENLPASFVATVTEIDQITTKAGKSILGVLVEDDSGAARMMFFNQPYRLDSLPRGLRVLVSGKPRLAGMRMELVHPKVIPLEAEELPGKQAILPVYPLTDGVNQSNMRRAIAAVVDELADEIAEVIPEPIRQSASLVSIQDAMRNIHQPEDQTALDAARRRLIFQELFILQLALALRRRKLTSDLRSPPLPVDAAIDARILKRFPFELTGDQKKAFAEVSADMARQFPMNRLVQGDVGSGKTVIAQYAMLLAVANKHQAVLMAPTEVLARQHFETFRKSLSRSRVRLGLLTGTLSTLDRRDVLKAAADGEIDLLVGTQALLNDKVVFKQLGLVVIDEQHKFGVSQRANLRRGGLDPHYLVLSATPIPRTVAMAAFGDLDVTTLKEKPPGRSQVHTYLAKDDWAQRWWDFLAQRVREGRQAFVVAPRVDSAEQEDVSSAQQIFDELRTGPLKSFRIGLLHGRMSPEEKNDTMTRFAQGRLQVLVATTVIEVGIDVPNATVMTILGANRFGLAQLHQLRGRVWRGSHPGYVCVFTDKEGLPEDDERLNTFASTSDGFALAEADYRMRGPGDLLGVRQSGMPPLRVADPLRDTEILEAARDLAMEIVDNDPHLEDPSLALLKQRVLTRYGNSLDLGDVA</sequence>
<dbReference type="InterPro" id="IPR045562">
    <property type="entry name" value="RecG_dom3_C"/>
</dbReference>
<name>A0A517M1G2_9BACT</name>
<comment type="catalytic activity">
    <reaction evidence="14 15">
        <text>ATP + H2O = ADP + phosphate + H(+)</text>
        <dbReference type="Rhea" id="RHEA:13065"/>
        <dbReference type="ChEBI" id="CHEBI:15377"/>
        <dbReference type="ChEBI" id="CHEBI:15378"/>
        <dbReference type="ChEBI" id="CHEBI:30616"/>
        <dbReference type="ChEBI" id="CHEBI:43474"/>
        <dbReference type="ChEBI" id="CHEBI:456216"/>
        <dbReference type="EC" id="5.6.2.4"/>
    </reaction>
</comment>
<dbReference type="InterPro" id="IPR001650">
    <property type="entry name" value="Helicase_C-like"/>
</dbReference>
<dbReference type="GO" id="GO:0006281">
    <property type="term" value="P:DNA repair"/>
    <property type="evidence" value="ECO:0007669"/>
    <property type="project" value="UniProtKB-UniRule"/>
</dbReference>